<accession>A0ABR4NGW1</accession>
<feature type="region of interest" description="Disordered" evidence="7">
    <location>
        <begin position="1"/>
        <end position="23"/>
    </location>
</feature>
<evidence type="ECO:0000256" key="5">
    <source>
        <dbReference type="ARBA" id="ARBA00023212"/>
    </source>
</evidence>
<evidence type="ECO:0000256" key="6">
    <source>
        <dbReference type="ARBA" id="ARBA00023273"/>
    </source>
</evidence>
<feature type="region of interest" description="Disordered" evidence="7">
    <location>
        <begin position="52"/>
        <end position="263"/>
    </location>
</feature>
<keyword evidence="5" id="KW-0206">Cytoskeleton</keyword>
<dbReference type="PANTHER" id="PTHR13376:SF0">
    <property type="entry name" value="INTRAFLAGELLAR TRANSPORT PROTEIN 46 HOMOLOG"/>
    <property type="match status" value="1"/>
</dbReference>
<dbReference type="Proteomes" id="UP001527925">
    <property type="component" value="Unassembled WGS sequence"/>
</dbReference>
<evidence type="ECO:0000313" key="9">
    <source>
        <dbReference type="Proteomes" id="UP001527925"/>
    </source>
</evidence>
<keyword evidence="6" id="KW-0966">Cell projection</keyword>
<comment type="similarity">
    <text evidence="2">Belongs to the IFT46 family.</text>
</comment>
<protein>
    <submittedName>
        <fullName evidence="8">Intraflagellar transport protein 46</fullName>
    </submittedName>
</protein>
<feature type="compositionally biased region" description="Low complexity" evidence="7">
    <location>
        <begin position="134"/>
        <end position="143"/>
    </location>
</feature>
<dbReference type="Pfam" id="PF12317">
    <property type="entry name" value="IFT46_B_C"/>
    <property type="match status" value="1"/>
</dbReference>
<evidence type="ECO:0000256" key="4">
    <source>
        <dbReference type="ARBA" id="ARBA00023069"/>
    </source>
</evidence>
<sequence>MDRDPTDGQPARPDTATARVQQLHDDEWLARAIALEEDERIARKLQADYEAGTAVEDFHRPPSSRKPSQSVPRMSSFARSAVAAAAKDDDPEEAERLLQSLLDSQLQDGSMTQPVIAQQTRQILEQTHHRSAEADAVPAAEAPESLRQDDLDSPGFHDADRAAKAGTDERGPDESQTIRERPGPPQPDDPQGVDGRSVHQLELADQEPIEPPEQRPPPLSQRQDSRMQHPPSPPPTRARTIASNTLKMRSEEGSRTNETHRSATQLFQPESTELELGSCLKCFIPDLIPAIGDIDPFIKARFSGMRLIAPPPSNQARTLLLGLDVLDEPATQQSGPAAVDLALRAFALDSGTAKAGQVRSIEMHGSVPPAKHVDRWIASVKKVHEDSLRTATALDSLPCDIEALMAEWPTKINNVLSNDEITLPSADMDLSLPMMTQLLCNLLDIPVLAGSAVKDGRASRSALVRSASAMFLLFCEFRRSQHFGGRS</sequence>
<gene>
    <name evidence="8" type="primary">IFT46</name>
    <name evidence="8" type="ORF">HK105_201604</name>
</gene>
<keyword evidence="4" id="KW-0969">Cilium</keyword>
<keyword evidence="3" id="KW-0963">Cytoplasm</keyword>
<name>A0ABR4NGW1_9FUNG</name>
<evidence type="ECO:0000256" key="2">
    <source>
        <dbReference type="ARBA" id="ARBA00007700"/>
    </source>
</evidence>
<comment type="caution">
    <text evidence="8">The sequence shown here is derived from an EMBL/GenBank/DDBJ whole genome shotgun (WGS) entry which is preliminary data.</text>
</comment>
<evidence type="ECO:0000256" key="7">
    <source>
        <dbReference type="SAM" id="MobiDB-lite"/>
    </source>
</evidence>
<feature type="compositionally biased region" description="Low complexity" evidence="7">
    <location>
        <begin position="73"/>
        <end position="85"/>
    </location>
</feature>
<organism evidence="8 9">
    <name type="scientific">Polyrhizophydium stewartii</name>
    <dbReference type="NCBI Taxonomy" id="2732419"/>
    <lineage>
        <taxon>Eukaryota</taxon>
        <taxon>Fungi</taxon>
        <taxon>Fungi incertae sedis</taxon>
        <taxon>Chytridiomycota</taxon>
        <taxon>Chytridiomycota incertae sedis</taxon>
        <taxon>Chytridiomycetes</taxon>
        <taxon>Rhizophydiales</taxon>
        <taxon>Rhizophydiales incertae sedis</taxon>
        <taxon>Polyrhizophydium</taxon>
    </lineage>
</organism>
<dbReference type="EMBL" id="JADGIZ020000005">
    <property type="protein sequence ID" value="KAL2918770.1"/>
    <property type="molecule type" value="Genomic_DNA"/>
</dbReference>
<feature type="compositionally biased region" description="Polar residues" evidence="7">
    <location>
        <begin position="109"/>
        <end position="125"/>
    </location>
</feature>
<dbReference type="PANTHER" id="PTHR13376">
    <property type="entry name" value="INTRAFLAGELLAR TRANSPORT PROTEIN 46 HOMOLOG"/>
    <property type="match status" value="1"/>
</dbReference>
<comment type="subcellular location">
    <subcellularLocation>
        <location evidence="1">Cytoplasm</location>
        <location evidence="1">Cytoskeleton</location>
        <location evidence="1">Cilium basal body</location>
    </subcellularLocation>
</comment>
<feature type="compositionally biased region" description="Basic and acidic residues" evidence="7">
    <location>
        <begin position="144"/>
        <end position="182"/>
    </location>
</feature>
<dbReference type="InterPro" id="IPR022088">
    <property type="entry name" value="Intraflagellar_transp_cmplxB"/>
</dbReference>
<keyword evidence="9" id="KW-1185">Reference proteome</keyword>
<feature type="compositionally biased region" description="Low complexity" evidence="7">
    <location>
        <begin position="97"/>
        <end position="108"/>
    </location>
</feature>
<evidence type="ECO:0000256" key="3">
    <source>
        <dbReference type="ARBA" id="ARBA00022490"/>
    </source>
</evidence>
<evidence type="ECO:0000313" key="8">
    <source>
        <dbReference type="EMBL" id="KAL2918770.1"/>
    </source>
</evidence>
<reference evidence="8 9" key="1">
    <citation type="submission" date="2023-09" db="EMBL/GenBank/DDBJ databases">
        <title>Pangenome analysis of Batrachochytrium dendrobatidis and related Chytrids.</title>
        <authorList>
            <person name="Yacoub M.N."/>
            <person name="Stajich J.E."/>
            <person name="James T.Y."/>
        </authorList>
    </citation>
    <scope>NUCLEOTIDE SEQUENCE [LARGE SCALE GENOMIC DNA]</scope>
    <source>
        <strain evidence="8 9">JEL0888</strain>
    </source>
</reference>
<evidence type="ECO:0000256" key="1">
    <source>
        <dbReference type="ARBA" id="ARBA00004120"/>
    </source>
</evidence>
<feature type="compositionally biased region" description="Basic and acidic residues" evidence="7">
    <location>
        <begin position="248"/>
        <end position="261"/>
    </location>
</feature>
<proteinExistence type="inferred from homology"/>